<dbReference type="OrthoDB" id="7408098at2"/>
<evidence type="ECO:0000256" key="1">
    <source>
        <dbReference type="SAM" id="MobiDB-lite"/>
    </source>
</evidence>
<comment type="caution">
    <text evidence="2">The sequence shown here is derived from an EMBL/GenBank/DDBJ whole genome shotgun (WGS) entry which is preliminary data.</text>
</comment>
<feature type="region of interest" description="Disordered" evidence="1">
    <location>
        <begin position="106"/>
        <end position="174"/>
    </location>
</feature>
<protein>
    <submittedName>
        <fullName evidence="2">Uncharacterized protein</fullName>
    </submittedName>
</protein>
<gene>
    <name evidence="2" type="ORF">D2V07_06800</name>
</gene>
<reference evidence="2 3" key="1">
    <citation type="submission" date="2018-08" db="EMBL/GenBank/DDBJ databases">
        <title>Erythrobacter zhengii sp.nov., a bacterium isolated from deep-sea sediment.</title>
        <authorList>
            <person name="Fang C."/>
            <person name="Wu Y.-H."/>
            <person name="Sun C."/>
            <person name="Wang H."/>
            <person name="Cheng H."/>
            <person name="Meng F.-X."/>
            <person name="Wang C.-S."/>
            <person name="Xu X.-W."/>
        </authorList>
    </citation>
    <scope>NUCLEOTIDE SEQUENCE [LARGE SCALE GENOMIC DNA]</scope>
    <source>
        <strain evidence="2 3">V18</strain>
    </source>
</reference>
<feature type="compositionally biased region" description="Low complexity" evidence="1">
    <location>
        <begin position="142"/>
        <end position="155"/>
    </location>
</feature>
<dbReference type="Proteomes" id="UP000286576">
    <property type="component" value="Unassembled WGS sequence"/>
</dbReference>
<evidence type="ECO:0000313" key="3">
    <source>
        <dbReference type="Proteomes" id="UP000286576"/>
    </source>
</evidence>
<evidence type="ECO:0000313" key="2">
    <source>
        <dbReference type="EMBL" id="RIV88103.1"/>
    </source>
</evidence>
<dbReference type="AlphaFoldDB" id="A0A418NVP9"/>
<keyword evidence="3" id="KW-1185">Reference proteome</keyword>
<accession>A0A418NVP9</accession>
<proteinExistence type="predicted"/>
<sequence>MTAGCSTLGGNVSGDFACRAPEGSCAPTTLIDAAATGIDAQPSAAPVPAGTPADASGQSLRIVLAAWRDEAGRTHEARVVHVTLPEPAGVNWRAPQRTGEVLRAIGNSVAGSGKPATANASTNTPEQMPDVLLPPWQPVPAEPGADAPATGAPGAEQAARVRVPHPSQTHGDEE</sequence>
<dbReference type="EMBL" id="QXFL01000002">
    <property type="protein sequence ID" value="RIV88103.1"/>
    <property type="molecule type" value="Genomic_DNA"/>
</dbReference>
<organism evidence="2 3">
    <name type="scientific">Aurantiacibacter zhengii</name>
    <dbReference type="NCBI Taxonomy" id="2307003"/>
    <lineage>
        <taxon>Bacteria</taxon>
        <taxon>Pseudomonadati</taxon>
        <taxon>Pseudomonadota</taxon>
        <taxon>Alphaproteobacteria</taxon>
        <taxon>Sphingomonadales</taxon>
        <taxon>Erythrobacteraceae</taxon>
        <taxon>Aurantiacibacter</taxon>
    </lineage>
</organism>
<name>A0A418NVP9_9SPHN</name>